<sequence length="124" mass="13708">MIDGCGGRTVGIYRSAADRFDKFTKIIFNDAISHFERKAALSAFFDALDCNDMLNSPAIVGVLVLRDARITGEGVVKKPVDVPSASRIVSRLGDAGETKHLFQIEFHNFLAGCRAQLHPYRMHI</sequence>
<accession>A0A2T4HX97</accession>
<dbReference type="AlphaFoldDB" id="A0A2T4HX97"/>
<evidence type="ECO:0000313" key="1">
    <source>
        <dbReference type="EMBL" id="PTD20436.1"/>
    </source>
</evidence>
<dbReference type="Proteomes" id="UP000241206">
    <property type="component" value="Unassembled WGS sequence"/>
</dbReference>
<name>A0A2T4HX97_9SPHN</name>
<evidence type="ECO:0000313" key="2">
    <source>
        <dbReference type="Proteomes" id="UP000241206"/>
    </source>
</evidence>
<keyword evidence="2" id="KW-1185">Reference proteome</keyword>
<comment type="caution">
    <text evidence="1">The sequence shown here is derived from an EMBL/GenBank/DDBJ whole genome shotgun (WGS) entry which is preliminary data.</text>
</comment>
<reference evidence="1 2" key="1">
    <citation type="submission" date="2017-11" db="EMBL/GenBank/DDBJ databases">
        <title>Sphingomonas oleivorans sp. nov., isolated from oil-contaminated soil.</title>
        <authorList>
            <person name="Wang L."/>
            <person name="Chen L."/>
        </authorList>
    </citation>
    <scope>NUCLEOTIDE SEQUENCE [LARGE SCALE GENOMIC DNA]</scope>
    <source>
        <strain evidence="1 2">K101</strain>
    </source>
</reference>
<proteinExistence type="predicted"/>
<protein>
    <submittedName>
        <fullName evidence="1">Uncharacterized protein</fullName>
    </submittedName>
</protein>
<organism evidence="1 2">
    <name type="scientific">Edaphosphingomonas fennica</name>
    <dbReference type="NCBI Taxonomy" id="114404"/>
    <lineage>
        <taxon>Bacteria</taxon>
        <taxon>Pseudomonadati</taxon>
        <taxon>Pseudomonadota</taxon>
        <taxon>Alphaproteobacteria</taxon>
        <taxon>Sphingomonadales</taxon>
        <taxon>Rhizorhabdaceae</taxon>
        <taxon>Edaphosphingomonas</taxon>
    </lineage>
</organism>
<dbReference type="EMBL" id="PHHF01000047">
    <property type="protein sequence ID" value="PTD20436.1"/>
    <property type="molecule type" value="Genomic_DNA"/>
</dbReference>
<gene>
    <name evidence="1" type="ORF">CV103_11400</name>
</gene>